<evidence type="ECO:0000313" key="2">
    <source>
        <dbReference type="Proteomes" id="UP000799754"/>
    </source>
</evidence>
<organism evidence="1 2">
    <name type="scientific">Macroventuria anomochaeta</name>
    <dbReference type="NCBI Taxonomy" id="301207"/>
    <lineage>
        <taxon>Eukaryota</taxon>
        <taxon>Fungi</taxon>
        <taxon>Dikarya</taxon>
        <taxon>Ascomycota</taxon>
        <taxon>Pezizomycotina</taxon>
        <taxon>Dothideomycetes</taxon>
        <taxon>Pleosporomycetidae</taxon>
        <taxon>Pleosporales</taxon>
        <taxon>Pleosporineae</taxon>
        <taxon>Didymellaceae</taxon>
        <taxon>Macroventuria</taxon>
    </lineage>
</organism>
<sequence>MAVPGVIVPSLFRMLNNSSYFGCDNFVKHSSHGEWARAQTNKKREKECFFLVILDLRIVMF</sequence>
<protein>
    <submittedName>
        <fullName evidence="1">Uncharacterized protein</fullName>
    </submittedName>
</protein>
<keyword evidence="2" id="KW-1185">Reference proteome</keyword>
<dbReference type="EMBL" id="MU006719">
    <property type="protein sequence ID" value="KAF2626790.1"/>
    <property type="molecule type" value="Genomic_DNA"/>
</dbReference>
<name>A0ACB6RXT2_9PLEO</name>
<reference evidence="1" key="1">
    <citation type="journal article" date="2020" name="Stud. Mycol.">
        <title>101 Dothideomycetes genomes: a test case for predicting lifestyles and emergence of pathogens.</title>
        <authorList>
            <person name="Haridas S."/>
            <person name="Albert R."/>
            <person name="Binder M."/>
            <person name="Bloem J."/>
            <person name="Labutti K."/>
            <person name="Salamov A."/>
            <person name="Andreopoulos B."/>
            <person name="Baker S."/>
            <person name="Barry K."/>
            <person name="Bills G."/>
            <person name="Bluhm B."/>
            <person name="Cannon C."/>
            <person name="Castanera R."/>
            <person name="Culley D."/>
            <person name="Daum C."/>
            <person name="Ezra D."/>
            <person name="Gonzalez J."/>
            <person name="Henrissat B."/>
            <person name="Kuo A."/>
            <person name="Liang C."/>
            <person name="Lipzen A."/>
            <person name="Lutzoni F."/>
            <person name="Magnuson J."/>
            <person name="Mondo S."/>
            <person name="Nolan M."/>
            <person name="Ohm R."/>
            <person name="Pangilinan J."/>
            <person name="Park H.-J."/>
            <person name="Ramirez L."/>
            <person name="Alfaro M."/>
            <person name="Sun H."/>
            <person name="Tritt A."/>
            <person name="Yoshinaga Y."/>
            <person name="Zwiers L.-H."/>
            <person name="Turgeon B."/>
            <person name="Goodwin S."/>
            <person name="Spatafora J."/>
            <person name="Crous P."/>
            <person name="Grigoriev I."/>
        </authorList>
    </citation>
    <scope>NUCLEOTIDE SEQUENCE</scope>
    <source>
        <strain evidence="1">CBS 525.71</strain>
    </source>
</reference>
<gene>
    <name evidence="1" type="ORF">BU25DRAFT_71983</name>
</gene>
<proteinExistence type="predicted"/>
<comment type="caution">
    <text evidence="1">The sequence shown here is derived from an EMBL/GenBank/DDBJ whole genome shotgun (WGS) entry which is preliminary data.</text>
</comment>
<dbReference type="Proteomes" id="UP000799754">
    <property type="component" value="Unassembled WGS sequence"/>
</dbReference>
<evidence type="ECO:0000313" key="1">
    <source>
        <dbReference type="EMBL" id="KAF2626790.1"/>
    </source>
</evidence>
<accession>A0ACB6RXT2</accession>